<dbReference type="SUPFAM" id="SSF54637">
    <property type="entry name" value="Thioesterase/thiol ester dehydrase-isomerase"/>
    <property type="match status" value="2"/>
</dbReference>
<dbReference type="InterPro" id="IPR022002">
    <property type="entry name" value="ChsH2_Znr"/>
</dbReference>
<feature type="region of interest" description="Disordered" evidence="1">
    <location>
        <begin position="191"/>
        <end position="217"/>
    </location>
</feature>
<evidence type="ECO:0008006" key="6">
    <source>
        <dbReference type="Google" id="ProtNLM"/>
    </source>
</evidence>
<dbReference type="Pfam" id="PF12172">
    <property type="entry name" value="zf-ChsH2"/>
    <property type="match status" value="1"/>
</dbReference>
<dbReference type="InterPro" id="IPR012340">
    <property type="entry name" value="NA-bd_OB-fold"/>
</dbReference>
<protein>
    <recommendedName>
        <fullName evidence="6">MaoC-like domain-containing protein</fullName>
    </recommendedName>
</protein>
<evidence type="ECO:0000259" key="4">
    <source>
        <dbReference type="Pfam" id="PF13452"/>
    </source>
</evidence>
<organism evidence="5">
    <name type="scientific">marine metagenome</name>
    <dbReference type="NCBI Taxonomy" id="408172"/>
    <lineage>
        <taxon>unclassified sequences</taxon>
        <taxon>metagenomes</taxon>
        <taxon>ecological metagenomes</taxon>
    </lineage>
</organism>
<feature type="domain" description="FAS1-like dehydratase" evidence="4">
    <location>
        <begin position="43"/>
        <end position="181"/>
    </location>
</feature>
<dbReference type="AlphaFoldDB" id="A0A381TGV3"/>
<dbReference type="Gene3D" id="3.10.129.10">
    <property type="entry name" value="Hotdog Thioesterase"/>
    <property type="match status" value="2"/>
</dbReference>
<dbReference type="InterPro" id="IPR039569">
    <property type="entry name" value="FAS1-like_DH_region"/>
</dbReference>
<dbReference type="PANTHER" id="PTHR34075:SF5">
    <property type="entry name" value="BLR3430 PROTEIN"/>
    <property type="match status" value="1"/>
</dbReference>
<accession>A0A381TGV3</accession>
<name>A0A381TGV3_9ZZZZ</name>
<sequence length="488" mass="51872">VADSDTPLGGRPGSAGVNPGEEKAEFLAALCAQVGATGKPWTARDPVSEPVIRAWCDAMADGNPLYTSPDRAAAGPYGGIVAPPAMLQVWTMVGLHLGGPPERAVEDTPSAGVYQLLDDAGFVGVVATNATYSYDRLLRPGHLLTGTQTLAEVSEEKSTGLGVGHFVTTETLYTDQDGNRVGSMTLRILKFRPGTGRQGPEDDTAEERPVRPRPATNRSTDWFWDGCRAGQLRIQACDNCGHLQHPPAVRCLSCGGVDLGHTVASGRGTLYSWAVPHYPQAPAFDYPLVVGLVELEEGVRLVSNVTGVRPDQLNVDMPLELHWLDTDDDTTLHQFRPAAPRRRDSTLAAGDLEVGHRLPLSPVPIDTLLIVSTALATRDFQDVHHDPDAARAKGTPDIFMNILTSCGIVSRWIGDWAGPDVGWQSIDLRLGAPNHPGDTMTLSGSVTAVKSTDGHDLVTVGFEGANSLGTHVSGTAELVFGDLPGDRA</sequence>
<dbReference type="EMBL" id="UINC01004281">
    <property type="protein sequence ID" value="SVA13163.1"/>
    <property type="molecule type" value="Genomic_DNA"/>
</dbReference>
<dbReference type="InterPro" id="IPR002878">
    <property type="entry name" value="ChsH2_C"/>
</dbReference>
<dbReference type="Pfam" id="PF01796">
    <property type="entry name" value="OB_ChsH2_C"/>
    <property type="match status" value="1"/>
</dbReference>
<evidence type="ECO:0000259" key="3">
    <source>
        <dbReference type="Pfam" id="PF12172"/>
    </source>
</evidence>
<dbReference type="Pfam" id="PF13452">
    <property type="entry name" value="FAS1_DH_region"/>
    <property type="match status" value="1"/>
</dbReference>
<feature type="non-terminal residue" evidence="5">
    <location>
        <position position="1"/>
    </location>
</feature>
<reference evidence="5" key="1">
    <citation type="submission" date="2018-05" db="EMBL/GenBank/DDBJ databases">
        <authorList>
            <person name="Lanie J.A."/>
            <person name="Ng W.-L."/>
            <person name="Kazmierczak K.M."/>
            <person name="Andrzejewski T.M."/>
            <person name="Davidsen T.M."/>
            <person name="Wayne K.J."/>
            <person name="Tettelin H."/>
            <person name="Glass J.I."/>
            <person name="Rusch D."/>
            <person name="Podicherti R."/>
            <person name="Tsui H.-C.T."/>
            <person name="Winkler M.E."/>
        </authorList>
    </citation>
    <scope>NUCLEOTIDE SEQUENCE</scope>
</reference>
<feature type="domain" description="ChsH2 rubredoxin-like zinc ribbon" evidence="3">
    <location>
        <begin position="224"/>
        <end position="256"/>
    </location>
</feature>
<evidence type="ECO:0000313" key="5">
    <source>
        <dbReference type="EMBL" id="SVA13163.1"/>
    </source>
</evidence>
<feature type="domain" description="ChsH2 C-terminal OB-fold" evidence="2">
    <location>
        <begin position="264"/>
        <end position="323"/>
    </location>
</feature>
<gene>
    <name evidence="5" type="ORF">METZ01_LOCUS66017</name>
</gene>
<proteinExistence type="predicted"/>
<dbReference type="PANTHER" id="PTHR34075">
    <property type="entry name" value="BLR3430 PROTEIN"/>
    <property type="match status" value="1"/>
</dbReference>
<evidence type="ECO:0000259" key="2">
    <source>
        <dbReference type="Pfam" id="PF01796"/>
    </source>
</evidence>
<dbReference type="CDD" id="cd03441">
    <property type="entry name" value="R_hydratase_like"/>
    <property type="match status" value="1"/>
</dbReference>
<dbReference type="InterPro" id="IPR052513">
    <property type="entry name" value="Thioester_dehydratase-like"/>
</dbReference>
<dbReference type="SUPFAM" id="SSF50249">
    <property type="entry name" value="Nucleic acid-binding proteins"/>
    <property type="match status" value="1"/>
</dbReference>
<evidence type="ECO:0000256" key="1">
    <source>
        <dbReference type="SAM" id="MobiDB-lite"/>
    </source>
</evidence>
<dbReference type="InterPro" id="IPR029069">
    <property type="entry name" value="HotDog_dom_sf"/>
</dbReference>